<feature type="non-terminal residue" evidence="1">
    <location>
        <position position="64"/>
    </location>
</feature>
<accession>X1EMC8</accession>
<comment type="caution">
    <text evidence="1">The sequence shown here is derived from an EMBL/GenBank/DDBJ whole genome shotgun (WGS) entry which is preliminary data.</text>
</comment>
<reference evidence="1" key="1">
    <citation type="journal article" date="2014" name="Front. Microbiol.">
        <title>High frequency of phylogenetically diverse reductive dehalogenase-homologous genes in deep subseafloor sedimentary metagenomes.</title>
        <authorList>
            <person name="Kawai M."/>
            <person name="Futagami T."/>
            <person name="Toyoda A."/>
            <person name="Takaki Y."/>
            <person name="Nishi S."/>
            <person name="Hori S."/>
            <person name="Arai W."/>
            <person name="Tsubouchi T."/>
            <person name="Morono Y."/>
            <person name="Uchiyama I."/>
            <person name="Ito T."/>
            <person name="Fujiyama A."/>
            <person name="Inagaki F."/>
            <person name="Takami H."/>
        </authorList>
    </citation>
    <scope>NUCLEOTIDE SEQUENCE</scope>
    <source>
        <strain evidence="1">Expedition CK06-06</strain>
    </source>
</reference>
<sequence length="64" mass="7631">MTKEHRELIQEAKDFMISETLKHPKTWKGLTTEEWMVAFTNEKIEQSIAVAAEEIRKRELRKSK</sequence>
<name>X1EMC8_9ZZZZ</name>
<dbReference type="EMBL" id="BARU01010508">
    <property type="protein sequence ID" value="GAH33742.1"/>
    <property type="molecule type" value="Genomic_DNA"/>
</dbReference>
<dbReference type="AlphaFoldDB" id="X1EMC8"/>
<protein>
    <submittedName>
        <fullName evidence="1">Uncharacterized protein</fullName>
    </submittedName>
</protein>
<organism evidence="1">
    <name type="scientific">marine sediment metagenome</name>
    <dbReference type="NCBI Taxonomy" id="412755"/>
    <lineage>
        <taxon>unclassified sequences</taxon>
        <taxon>metagenomes</taxon>
        <taxon>ecological metagenomes</taxon>
    </lineage>
</organism>
<evidence type="ECO:0000313" key="1">
    <source>
        <dbReference type="EMBL" id="GAH33742.1"/>
    </source>
</evidence>
<proteinExistence type="predicted"/>
<gene>
    <name evidence="1" type="ORF">S03H2_20018</name>
</gene>